<dbReference type="GO" id="GO:0008770">
    <property type="term" value="F:[acyl-carrier-protein] phosphodiesterase activity"/>
    <property type="evidence" value="ECO:0007669"/>
    <property type="project" value="InterPro"/>
</dbReference>
<keyword evidence="4" id="KW-0276">Fatty acid metabolism</keyword>
<protein>
    <submittedName>
        <fullName evidence="5">DUF479 domain-containing protein</fullName>
    </submittedName>
</protein>
<evidence type="ECO:0000256" key="1">
    <source>
        <dbReference type="ARBA" id="ARBA00022516"/>
    </source>
</evidence>
<keyword evidence="2" id="KW-0378">Hydrolase</keyword>
<evidence type="ECO:0000313" key="6">
    <source>
        <dbReference type="Proteomes" id="UP000465712"/>
    </source>
</evidence>
<sequence length="205" mass="24069">MNFLAHLHLADHCHSHLAGNLLADFVRGDPYRQYSPEVAAGIKLHRFVDGFIDSQPEVRAWRRAFPPDIRRVSGIALDMIWDHYLARHWHNFHDLPLPVFVQQVRKEVEGFAGKEPDHYRQMTKHMWQQEWLIQYQQVASIHQALERMAIRRPKLSSLAECPPFLAGHYQELEQSFFILYPRLMDASQAFWRAHKAVLLGPESTK</sequence>
<evidence type="ECO:0000256" key="2">
    <source>
        <dbReference type="ARBA" id="ARBA00022801"/>
    </source>
</evidence>
<name>A0A7X4W9Z6_9GAMM</name>
<evidence type="ECO:0000256" key="4">
    <source>
        <dbReference type="ARBA" id="ARBA00023160"/>
    </source>
</evidence>
<gene>
    <name evidence="5" type="ORF">CAG72_06755</name>
</gene>
<keyword evidence="4" id="KW-0275">Fatty acid biosynthesis</keyword>
<comment type="caution">
    <text evidence="5">The sequence shown here is derived from an EMBL/GenBank/DDBJ whole genome shotgun (WGS) entry which is preliminary data.</text>
</comment>
<dbReference type="Pfam" id="PF04336">
    <property type="entry name" value="ACP_PD"/>
    <property type="match status" value="1"/>
</dbReference>
<evidence type="ECO:0000313" key="5">
    <source>
        <dbReference type="EMBL" id="NAW64914.1"/>
    </source>
</evidence>
<dbReference type="PIRSF" id="PIRSF011489">
    <property type="entry name" value="DUF479"/>
    <property type="match status" value="1"/>
</dbReference>
<proteinExistence type="predicted"/>
<evidence type="ECO:0000256" key="3">
    <source>
        <dbReference type="ARBA" id="ARBA00023098"/>
    </source>
</evidence>
<organism evidence="5 6">
    <name type="scientific">Photobacterium halotolerans</name>
    <dbReference type="NCBI Taxonomy" id="265726"/>
    <lineage>
        <taxon>Bacteria</taxon>
        <taxon>Pseudomonadati</taxon>
        <taxon>Pseudomonadota</taxon>
        <taxon>Gammaproteobacteria</taxon>
        <taxon>Vibrionales</taxon>
        <taxon>Vibrionaceae</taxon>
        <taxon>Photobacterium</taxon>
    </lineage>
</organism>
<keyword evidence="1" id="KW-0444">Lipid biosynthesis</keyword>
<dbReference type="PANTHER" id="PTHR38764">
    <property type="entry name" value="ACYL CARRIER PROTEIN PHOSPHODIESTERASE"/>
    <property type="match status" value="1"/>
</dbReference>
<dbReference type="RefSeq" id="WP_161443741.1">
    <property type="nucleotide sequence ID" value="NZ_WXWW01000104.1"/>
</dbReference>
<dbReference type="EMBL" id="WXWW01000104">
    <property type="protein sequence ID" value="NAW64914.1"/>
    <property type="molecule type" value="Genomic_DNA"/>
</dbReference>
<accession>A0A7X4W9Z6</accession>
<dbReference type="Proteomes" id="UP000465712">
    <property type="component" value="Unassembled WGS sequence"/>
</dbReference>
<dbReference type="PANTHER" id="PTHR38764:SF1">
    <property type="entry name" value="ACYL CARRIER PROTEIN PHOSPHODIESTERASE"/>
    <property type="match status" value="1"/>
</dbReference>
<reference evidence="5 6" key="1">
    <citation type="submission" date="2017-05" db="EMBL/GenBank/DDBJ databases">
        <title>High clonality and local adaptation shapes Vibrionaceae linages within an endangered oasis.</title>
        <authorList>
            <person name="Vazquez-Rosas-Landa M."/>
        </authorList>
    </citation>
    <scope>NUCLEOTIDE SEQUENCE [LARGE SCALE GENOMIC DNA]</scope>
    <source>
        <strain evidence="5 6">P46_P4S1P180</strain>
    </source>
</reference>
<dbReference type="InterPro" id="IPR007431">
    <property type="entry name" value="ACP_PD"/>
</dbReference>
<dbReference type="AlphaFoldDB" id="A0A7X4W9Z6"/>
<keyword evidence="3" id="KW-0443">Lipid metabolism</keyword>
<dbReference type="GO" id="GO:0006633">
    <property type="term" value="P:fatty acid biosynthetic process"/>
    <property type="evidence" value="ECO:0007669"/>
    <property type="project" value="UniProtKB-KW"/>
</dbReference>